<evidence type="ECO:0000313" key="2">
    <source>
        <dbReference type="EMBL" id="HIV23428.1"/>
    </source>
</evidence>
<protein>
    <submittedName>
        <fullName evidence="2">tRNA1(Val) (Adenine(37)-N6)-methyltransferase</fullName>
    </submittedName>
</protein>
<gene>
    <name evidence="2" type="ORF">IAC80_05765</name>
</gene>
<dbReference type="SUPFAM" id="SSF53335">
    <property type="entry name" value="S-adenosyl-L-methionine-dependent methyltransferases"/>
    <property type="match status" value="1"/>
</dbReference>
<dbReference type="EMBL" id="DVOS01000048">
    <property type="protein sequence ID" value="HIV23428.1"/>
    <property type="molecule type" value="Genomic_DNA"/>
</dbReference>
<dbReference type="PANTHER" id="PTHR47739:SF1">
    <property type="entry name" value="TRNA1(VAL) (ADENINE(37)-N6)-METHYLTRANSFERASE"/>
    <property type="match status" value="1"/>
</dbReference>
<name>A0A9D1T8Y4_9FIRM</name>
<dbReference type="InterPro" id="IPR029063">
    <property type="entry name" value="SAM-dependent_MTases_sf"/>
</dbReference>
<feature type="domain" description="Methyltransferase" evidence="1">
    <location>
        <begin position="44"/>
        <end position="172"/>
    </location>
</feature>
<dbReference type="Gene3D" id="3.40.50.150">
    <property type="entry name" value="Vaccinia Virus protein VP39"/>
    <property type="match status" value="1"/>
</dbReference>
<dbReference type="PANTHER" id="PTHR47739">
    <property type="entry name" value="TRNA1(VAL) (ADENINE(37)-N6)-METHYLTRANSFERASE"/>
    <property type="match status" value="1"/>
</dbReference>
<dbReference type="Proteomes" id="UP000886889">
    <property type="component" value="Unassembled WGS sequence"/>
</dbReference>
<dbReference type="InterPro" id="IPR025714">
    <property type="entry name" value="Methyltranfer_dom"/>
</dbReference>
<dbReference type="Pfam" id="PF13847">
    <property type="entry name" value="Methyltransf_31"/>
    <property type="match status" value="1"/>
</dbReference>
<dbReference type="InterPro" id="IPR050210">
    <property type="entry name" value="tRNA_Adenine-N(6)_MTase"/>
</dbReference>
<evidence type="ECO:0000313" key="3">
    <source>
        <dbReference type="Proteomes" id="UP000886889"/>
    </source>
</evidence>
<reference evidence="2" key="2">
    <citation type="journal article" date="2021" name="PeerJ">
        <title>Extensive microbial diversity within the chicken gut microbiome revealed by metagenomics and culture.</title>
        <authorList>
            <person name="Gilroy R."/>
            <person name="Ravi A."/>
            <person name="Getino M."/>
            <person name="Pursley I."/>
            <person name="Horton D.L."/>
            <person name="Alikhan N.F."/>
            <person name="Baker D."/>
            <person name="Gharbi K."/>
            <person name="Hall N."/>
            <person name="Watson M."/>
            <person name="Adriaenssens E.M."/>
            <person name="Foster-Nyarko E."/>
            <person name="Jarju S."/>
            <person name="Secka A."/>
            <person name="Antonio M."/>
            <person name="Oren A."/>
            <person name="Chaudhuri R.R."/>
            <person name="La Ragione R."/>
            <person name="Hildebrand F."/>
            <person name="Pallen M.J."/>
        </authorList>
    </citation>
    <scope>NUCLEOTIDE SEQUENCE</scope>
    <source>
        <strain evidence="2">ChiBcec6-7307</strain>
    </source>
</reference>
<dbReference type="CDD" id="cd02440">
    <property type="entry name" value="AdoMet_MTases"/>
    <property type="match status" value="1"/>
</dbReference>
<proteinExistence type="predicted"/>
<evidence type="ECO:0000259" key="1">
    <source>
        <dbReference type="Pfam" id="PF13847"/>
    </source>
</evidence>
<reference evidence="2" key="1">
    <citation type="submission" date="2020-10" db="EMBL/GenBank/DDBJ databases">
        <authorList>
            <person name="Gilroy R."/>
        </authorList>
    </citation>
    <scope>NUCLEOTIDE SEQUENCE</scope>
    <source>
        <strain evidence="2">ChiBcec6-7307</strain>
    </source>
</reference>
<dbReference type="AlphaFoldDB" id="A0A9D1T8Y4"/>
<accession>A0A9D1T8Y4</accession>
<comment type="caution">
    <text evidence="2">The sequence shown here is derived from an EMBL/GenBank/DDBJ whole genome shotgun (WGS) entry which is preliminary data.</text>
</comment>
<sequence>MEELLRPGERVDDLQRKGYRIIQNGRLFCFGMDAVLLAAFAGVKRGERMLDLGTGTGVIPILLEARTEGAFFAGLEICEASADMAGRSVKLNGLEDKISIIRGDIREADRIFPPASFDVVTSNPPYMTASHGLVNPNPEVAAARHEILCTLEDVVSQAARLLKPRGRFYMVHRPFRMAEIIRTLGKYRLEPKRLRLVYPFADKEPNMLLVECLLDGRPRVKVEPPLIIYEKPGVYTREVRELYNMQIQAGKAVQEE</sequence>
<organism evidence="2 3">
    <name type="scientific">Candidatus Merdiplasma excrementigallinarum</name>
    <dbReference type="NCBI Taxonomy" id="2840864"/>
    <lineage>
        <taxon>Bacteria</taxon>
        <taxon>Bacillati</taxon>
        <taxon>Bacillota</taxon>
        <taxon>Clostridia</taxon>
        <taxon>Lachnospirales</taxon>
        <taxon>Lachnospiraceae</taxon>
        <taxon>Lachnospiraceae incertae sedis</taxon>
        <taxon>Candidatus Merdiplasma</taxon>
    </lineage>
</organism>